<evidence type="ECO:0000256" key="5">
    <source>
        <dbReference type="ARBA" id="ARBA00022824"/>
    </source>
</evidence>
<keyword evidence="6 10" id="KW-1133">Transmembrane helix</keyword>
<comment type="caution">
    <text evidence="11">The sequence shown here is derived from an EMBL/GenBank/DDBJ whole genome shotgun (WGS) entry which is preliminary data.</text>
</comment>
<comment type="similarity">
    <text evidence="2">Belongs to the SPCS2 family.</text>
</comment>
<evidence type="ECO:0000256" key="9">
    <source>
        <dbReference type="SAM" id="MobiDB-lite"/>
    </source>
</evidence>
<evidence type="ECO:0000256" key="8">
    <source>
        <dbReference type="ARBA" id="ARBA00045608"/>
    </source>
</evidence>
<dbReference type="AlphaFoldDB" id="A0A409YUY6"/>
<evidence type="ECO:0000256" key="10">
    <source>
        <dbReference type="SAM" id="Phobius"/>
    </source>
</evidence>
<evidence type="ECO:0000313" key="11">
    <source>
        <dbReference type="EMBL" id="PPR06778.1"/>
    </source>
</evidence>
<keyword evidence="5" id="KW-0256">Endoplasmic reticulum</keyword>
<feature type="compositionally biased region" description="Low complexity" evidence="9">
    <location>
        <begin position="11"/>
        <end position="26"/>
    </location>
</feature>
<accession>A0A409YUY6</accession>
<evidence type="ECO:0000256" key="7">
    <source>
        <dbReference type="ARBA" id="ARBA00023136"/>
    </source>
</evidence>
<dbReference type="InterPro" id="IPR009582">
    <property type="entry name" value="Spc2/SPCS2"/>
</dbReference>
<keyword evidence="4 10" id="KW-0812">Transmembrane</keyword>
<feature type="transmembrane region" description="Helical" evidence="10">
    <location>
        <begin position="119"/>
        <end position="139"/>
    </location>
</feature>
<dbReference type="Pfam" id="PF06703">
    <property type="entry name" value="SPC25"/>
    <property type="match status" value="1"/>
</dbReference>
<dbReference type="GO" id="GO:0045047">
    <property type="term" value="P:protein targeting to ER"/>
    <property type="evidence" value="ECO:0007669"/>
    <property type="project" value="TreeGrafter"/>
</dbReference>
<evidence type="ECO:0000256" key="3">
    <source>
        <dbReference type="ARBA" id="ARBA00017057"/>
    </source>
</evidence>
<keyword evidence="7 10" id="KW-0472">Membrane</keyword>
<dbReference type="EMBL" id="NHTK01000579">
    <property type="protein sequence ID" value="PPR06778.1"/>
    <property type="molecule type" value="Genomic_DNA"/>
</dbReference>
<dbReference type="PANTHER" id="PTHR13085">
    <property type="entry name" value="MICROSOMAL SIGNAL PEPTIDASE 25 KDA SUBUNIT"/>
    <property type="match status" value="1"/>
</dbReference>
<evidence type="ECO:0000256" key="1">
    <source>
        <dbReference type="ARBA" id="ARBA00004477"/>
    </source>
</evidence>
<sequence>MAPSKKQATKSAADSSSNNSSRRSASPPVETERPVGPLSVVIPPSTREEVKVNNSSSTELKNACDDAVKRYLARPELFNQNHIHTDVRLGLGWLSVFVAAGTALYGYKVEFEQSKPVVTIGLVIYVLLTLAQTVYSYVVEGHTIFTGKRKTFSKRIISERIQLQSHTLPPIKPEPKVASPANSPAYHLAVTYVRSTNGGKTLLSKGRVRTVEYYSNFFDENGVMDQEAFEKWVGTLVEKAMDGGITL</sequence>
<evidence type="ECO:0000256" key="2">
    <source>
        <dbReference type="ARBA" id="ARBA00007324"/>
    </source>
</evidence>
<reference evidence="11 12" key="1">
    <citation type="journal article" date="2018" name="Evol. Lett.">
        <title>Horizontal gene cluster transfer increased hallucinogenic mushroom diversity.</title>
        <authorList>
            <person name="Reynolds H.T."/>
            <person name="Vijayakumar V."/>
            <person name="Gluck-Thaler E."/>
            <person name="Korotkin H.B."/>
            <person name="Matheny P.B."/>
            <person name="Slot J.C."/>
        </authorList>
    </citation>
    <scope>NUCLEOTIDE SEQUENCE [LARGE SCALE GENOMIC DNA]</scope>
    <source>
        <strain evidence="11 12">2629</strain>
    </source>
</reference>
<dbReference type="PANTHER" id="PTHR13085:SF0">
    <property type="entry name" value="SIGNAL PEPTIDASE COMPLEX SUBUNIT 2"/>
    <property type="match status" value="1"/>
</dbReference>
<protein>
    <recommendedName>
        <fullName evidence="3">Signal peptidase complex subunit 2</fullName>
    </recommendedName>
</protein>
<evidence type="ECO:0000313" key="12">
    <source>
        <dbReference type="Proteomes" id="UP000284842"/>
    </source>
</evidence>
<gene>
    <name evidence="11" type="ORF">CVT24_011278</name>
</gene>
<dbReference type="STRING" id="181874.A0A409YUY6"/>
<evidence type="ECO:0000256" key="4">
    <source>
        <dbReference type="ARBA" id="ARBA00022692"/>
    </source>
</evidence>
<organism evidence="11 12">
    <name type="scientific">Panaeolus cyanescens</name>
    <dbReference type="NCBI Taxonomy" id="181874"/>
    <lineage>
        <taxon>Eukaryota</taxon>
        <taxon>Fungi</taxon>
        <taxon>Dikarya</taxon>
        <taxon>Basidiomycota</taxon>
        <taxon>Agaricomycotina</taxon>
        <taxon>Agaricomycetes</taxon>
        <taxon>Agaricomycetidae</taxon>
        <taxon>Agaricales</taxon>
        <taxon>Agaricineae</taxon>
        <taxon>Galeropsidaceae</taxon>
        <taxon>Panaeolus</taxon>
    </lineage>
</organism>
<keyword evidence="12" id="KW-1185">Reference proteome</keyword>
<dbReference type="OrthoDB" id="29558at2759"/>
<proteinExistence type="inferred from homology"/>
<comment type="function">
    <text evidence="8">Component of the signal peptidase complex (SPC) which catalyzes the cleavage of N-terminal signal sequences from nascent proteins as they are translocated into the lumen of the endoplasmic reticulum. Enhances the enzymatic activity of SPC and facilitates the interactions between different components of the translocation site.</text>
</comment>
<name>A0A409YUY6_9AGAR</name>
<dbReference type="GO" id="GO:0005787">
    <property type="term" value="C:signal peptidase complex"/>
    <property type="evidence" value="ECO:0007669"/>
    <property type="project" value="InterPro"/>
</dbReference>
<comment type="subcellular location">
    <subcellularLocation>
        <location evidence="1">Endoplasmic reticulum membrane</location>
        <topology evidence="1">Multi-pass membrane protein</topology>
    </subcellularLocation>
</comment>
<evidence type="ECO:0000256" key="6">
    <source>
        <dbReference type="ARBA" id="ARBA00022989"/>
    </source>
</evidence>
<feature type="transmembrane region" description="Helical" evidence="10">
    <location>
        <begin position="89"/>
        <end position="107"/>
    </location>
</feature>
<feature type="region of interest" description="Disordered" evidence="9">
    <location>
        <begin position="1"/>
        <end position="40"/>
    </location>
</feature>
<dbReference type="InParanoid" id="A0A409YUY6"/>
<dbReference type="Proteomes" id="UP000284842">
    <property type="component" value="Unassembled WGS sequence"/>
</dbReference>
<dbReference type="GO" id="GO:0006465">
    <property type="term" value="P:signal peptide processing"/>
    <property type="evidence" value="ECO:0007669"/>
    <property type="project" value="InterPro"/>
</dbReference>